<gene>
    <name evidence="1" type="ORF">TTHERM_00833820</name>
</gene>
<evidence type="ECO:0000313" key="1">
    <source>
        <dbReference type="EMBL" id="EAR93444.2"/>
    </source>
</evidence>
<reference evidence="2" key="1">
    <citation type="journal article" date="2006" name="PLoS Biol.">
        <title>Macronuclear genome sequence of the ciliate Tetrahymena thermophila, a model eukaryote.</title>
        <authorList>
            <person name="Eisen J.A."/>
            <person name="Coyne R.S."/>
            <person name="Wu M."/>
            <person name="Wu D."/>
            <person name="Thiagarajan M."/>
            <person name="Wortman J.R."/>
            <person name="Badger J.H."/>
            <person name="Ren Q."/>
            <person name="Amedeo P."/>
            <person name="Jones K.M."/>
            <person name="Tallon L.J."/>
            <person name="Delcher A.L."/>
            <person name="Salzberg S.L."/>
            <person name="Silva J.C."/>
            <person name="Haas B.J."/>
            <person name="Majoros W.H."/>
            <person name="Farzad M."/>
            <person name="Carlton J.M."/>
            <person name="Smith R.K. Jr."/>
            <person name="Garg J."/>
            <person name="Pearlman R.E."/>
            <person name="Karrer K.M."/>
            <person name="Sun L."/>
            <person name="Manning G."/>
            <person name="Elde N.C."/>
            <person name="Turkewitz A.P."/>
            <person name="Asai D.J."/>
            <person name="Wilkes D.E."/>
            <person name="Wang Y."/>
            <person name="Cai H."/>
            <person name="Collins K."/>
            <person name="Stewart B.A."/>
            <person name="Lee S.R."/>
            <person name="Wilamowska K."/>
            <person name="Weinberg Z."/>
            <person name="Ruzzo W.L."/>
            <person name="Wloga D."/>
            <person name="Gaertig J."/>
            <person name="Frankel J."/>
            <person name="Tsao C.-C."/>
            <person name="Gorovsky M.A."/>
            <person name="Keeling P.J."/>
            <person name="Waller R.F."/>
            <person name="Patron N.J."/>
            <person name="Cherry J.M."/>
            <person name="Stover N.A."/>
            <person name="Krieger C.J."/>
            <person name="del Toro C."/>
            <person name="Ryder H.F."/>
            <person name="Williamson S.C."/>
            <person name="Barbeau R.A."/>
            <person name="Hamilton E.P."/>
            <person name="Orias E."/>
        </authorList>
    </citation>
    <scope>NUCLEOTIDE SEQUENCE [LARGE SCALE GENOMIC DNA]</scope>
    <source>
        <strain evidence="2">SB210</strain>
    </source>
</reference>
<organism evidence="1 2">
    <name type="scientific">Tetrahymena thermophila (strain SB210)</name>
    <dbReference type="NCBI Taxonomy" id="312017"/>
    <lineage>
        <taxon>Eukaryota</taxon>
        <taxon>Sar</taxon>
        <taxon>Alveolata</taxon>
        <taxon>Ciliophora</taxon>
        <taxon>Intramacronucleata</taxon>
        <taxon>Oligohymenophorea</taxon>
        <taxon>Hymenostomatida</taxon>
        <taxon>Tetrahymenina</taxon>
        <taxon>Tetrahymenidae</taxon>
        <taxon>Tetrahymena</taxon>
    </lineage>
</organism>
<dbReference type="AlphaFoldDB" id="Q23A36"/>
<dbReference type="Proteomes" id="UP000009168">
    <property type="component" value="Unassembled WGS sequence"/>
</dbReference>
<protein>
    <submittedName>
        <fullName evidence="1">Zinc carboxypeptidase family protein</fullName>
    </submittedName>
</protein>
<keyword evidence="1" id="KW-0645">Protease</keyword>
<keyword evidence="1" id="KW-0121">Carboxypeptidase</keyword>
<dbReference type="GO" id="GO:0004180">
    <property type="term" value="F:carboxypeptidase activity"/>
    <property type="evidence" value="ECO:0007669"/>
    <property type="project" value="UniProtKB-KW"/>
</dbReference>
<dbReference type="InParanoid" id="Q23A36"/>
<proteinExistence type="predicted"/>
<sequence>MINHALDLPLGKDLIIKQYQQISQIQQLRSLIIENKNNKLDSSVEQKFKNFISELELKKDQNTEQLQKLLEKSTQQQQLVNYEYPNMIKQQIFSFIDKINFFDSDLINNTNSNSRDQPQKLYNICDKLLPLISNKSNYCSDDFLNFVRSQLEKLDCLFEKFCNENMFQQGKEPIKFDQINEQKMNDINEYVNHQIQLQNDQNYLFQIQQSPFIQDIEKIVKSKINFLNLDSQQILSEYFKETYPFVKNNLNIQQFYQKENFQLLNSINEETINDLLLLLKEKQLIANNEKQSQTFKIKDNPLFRTYKSYELERILKEFPIFDIIQKKKDQIDILKDLQLIKSQLNDGDKRIFIQQIIDQNSIEINLNEENYQGQNMVLEQGSIVECRIWLGGQIFQILDYPKYDCQVTLENERLAQLSIIDDFKFFLLVNSNIQYAITDAFIVEDFNS</sequence>
<accession>Q23A36</accession>
<dbReference type="RefSeq" id="XP_001013689.2">
    <property type="nucleotide sequence ID" value="XM_001013689.2"/>
</dbReference>
<evidence type="ECO:0000313" key="2">
    <source>
        <dbReference type="Proteomes" id="UP000009168"/>
    </source>
</evidence>
<dbReference type="GeneID" id="7839356"/>
<keyword evidence="1" id="KW-0378">Hydrolase</keyword>
<dbReference type="KEGG" id="tet:TTHERM_00833820"/>
<dbReference type="HOGENOM" id="CLU_011289_1_0_1"/>
<keyword evidence="2" id="KW-1185">Reference proteome</keyword>
<dbReference type="EMBL" id="GG662725">
    <property type="protein sequence ID" value="EAR93444.2"/>
    <property type="molecule type" value="Genomic_DNA"/>
</dbReference>
<name>Q23A36_TETTS</name>